<sequence length="455" mass="49547">MKLMVETLEMGKNLRHPDNSVRLHHSAARVLSDLAHVKFVHHHGERGARLSAGQSVYGCVANQRSKAFNIVNIILAGRPRKSLEKLESVSIDGIFSYSPWQQYVAKEMERWKSITMKGALFITGNLAFLAIPSVIDSSDNGGSASQTTGTVNSSSLGIGSPMTTLSIVPSTHGSLTQTWSGAQVLSAVSCIMFMTSILNSFILSELYSSKHGSEFRSAIKFHSAQSKISGVFKGLEAMAILQSFPLAWLLWGGIFSVMSFIAWSTEPKHTVIALLAAIGVALIAFTGLLWLRVIYPEFVGTEISDWLRTHNPAPSLSLSHYLRPSPSPSPSPSSSPSPSPSSSPSTFPSPPAMSLPTVNMPQRPRPTAWFPWSRSRRRITSANEVAVDEGAQMEGRLGLSLSTVHMRQRPRPTVRFPWSRPKTQITTANEVAVDEGVQTSRLGVGQSGYPLGHDW</sequence>
<evidence type="ECO:0000313" key="1">
    <source>
        <dbReference type="EMBL" id="KAI0049499.1"/>
    </source>
</evidence>
<keyword evidence="2" id="KW-1185">Reference proteome</keyword>
<evidence type="ECO:0000313" key="2">
    <source>
        <dbReference type="Proteomes" id="UP000814033"/>
    </source>
</evidence>
<accession>A0ACB8RZN4</accession>
<dbReference type="EMBL" id="MU275872">
    <property type="protein sequence ID" value="KAI0049499.1"/>
    <property type="molecule type" value="Genomic_DNA"/>
</dbReference>
<comment type="caution">
    <text evidence="1">The sequence shown here is derived from an EMBL/GenBank/DDBJ whole genome shotgun (WGS) entry which is preliminary data.</text>
</comment>
<name>A0ACB8RZN4_9AGAM</name>
<dbReference type="Proteomes" id="UP000814033">
    <property type="component" value="Unassembled WGS sequence"/>
</dbReference>
<protein>
    <submittedName>
        <fullName evidence="1">Uncharacterized protein</fullName>
    </submittedName>
</protein>
<organism evidence="1 2">
    <name type="scientific">Auriscalpium vulgare</name>
    <dbReference type="NCBI Taxonomy" id="40419"/>
    <lineage>
        <taxon>Eukaryota</taxon>
        <taxon>Fungi</taxon>
        <taxon>Dikarya</taxon>
        <taxon>Basidiomycota</taxon>
        <taxon>Agaricomycotina</taxon>
        <taxon>Agaricomycetes</taxon>
        <taxon>Russulales</taxon>
        <taxon>Auriscalpiaceae</taxon>
        <taxon>Auriscalpium</taxon>
    </lineage>
</organism>
<reference evidence="1" key="1">
    <citation type="submission" date="2021-02" db="EMBL/GenBank/DDBJ databases">
        <authorList>
            <consortium name="DOE Joint Genome Institute"/>
            <person name="Ahrendt S."/>
            <person name="Looney B.P."/>
            <person name="Miyauchi S."/>
            <person name="Morin E."/>
            <person name="Drula E."/>
            <person name="Courty P.E."/>
            <person name="Chicoki N."/>
            <person name="Fauchery L."/>
            <person name="Kohler A."/>
            <person name="Kuo A."/>
            <person name="Labutti K."/>
            <person name="Pangilinan J."/>
            <person name="Lipzen A."/>
            <person name="Riley R."/>
            <person name="Andreopoulos W."/>
            <person name="He G."/>
            <person name="Johnson J."/>
            <person name="Barry K.W."/>
            <person name="Grigoriev I.V."/>
            <person name="Nagy L."/>
            <person name="Hibbett D."/>
            <person name="Henrissat B."/>
            <person name="Matheny P.B."/>
            <person name="Labbe J."/>
            <person name="Martin F."/>
        </authorList>
    </citation>
    <scope>NUCLEOTIDE SEQUENCE</scope>
    <source>
        <strain evidence="1">FP105234-sp</strain>
    </source>
</reference>
<gene>
    <name evidence="1" type="ORF">FA95DRAFT_857538</name>
</gene>
<proteinExistence type="predicted"/>
<reference evidence="1" key="2">
    <citation type="journal article" date="2022" name="New Phytol.">
        <title>Evolutionary transition to the ectomycorrhizal habit in the genomes of a hyperdiverse lineage of mushroom-forming fungi.</title>
        <authorList>
            <person name="Looney B."/>
            <person name="Miyauchi S."/>
            <person name="Morin E."/>
            <person name="Drula E."/>
            <person name="Courty P.E."/>
            <person name="Kohler A."/>
            <person name="Kuo A."/>
            <person name="LaButti K."/>
            <person name="Pangilinan J."/>
            <person name="Lipzen A."/>
            <person name="Riley R."/>
            <person name="Andreopoulos W."/>
            <person name="He G."/>
            <person name="Johnson J."/>
            <person name="Nolan M."/>
            <person name="Tritt A."/>
            <person name="Barry K.W."/>
            <person name="Grigoriev I.V."/>
            <person name="Nagy L.G."/>
            <person name="Hibbett D."/>
            <person name="Henrissat B."/>
            <person name="Matheny P.B."/>
            <person name="Labbe J."/>
            <person name="Martin F.M."/>
        </authorList>
    </citation>
    <scope>NUCLEOTIDE SEQUENCE</scope>
    <source>
        <strain evidence="1">FP105234-sp</strain>
    </source>
</reference>